<dbReference type="SUPFAM" id="SSF54236">
    <property type="entry name" value="Ubiquitin-like"/>
    <property type="match status" value="3"/>
</dbReference>
<keyword evidence="4" id="KW-1185">Reference proteome</keyword>
<dbReference type="InterPro" id="IPR000626">
    <property type="entry name" value="Ubiquitin-like_dom"/>
</dbReference>
<dbReference type="GO" id="GO:0031593">
    <property type="term" value="F:polyubiquitin modification-dependent protein binding"/>
    <property type="evidence" value="ECO:0007669"/>
    <property type="project" value="TreeGrafter"/>
</dbReference>
<proteinExistence type="predicted"/>
<feature type="domain" description="Ubiquitin-like" evidence="2">
    <location>
        <begin position="177"/>
        <end position="258"/>
    </location>
</feature>
<dbReference type="Proteomes" id="UP000626092">
    <property type="component" value="Unassembled WGS sequence"/>
</dbReference>
<dbReference type="SMART" id="SM00213">
    <property type="entry name" value="UBQ"/>
    <property type="match status" value="2"/>
</dbReference>
<dbReference type="PROSITE" id="PS50053">
    <property type="entry name" value="UBIQUITIN_2"/>
    <property type="match status" value="3"/>
</dbReference>
<dbReference type="Pfam" id="PF00240">
    <property type="entry name" value="ubiquitin"/>
    <property type="match status" value="2"/>
</dbReference>
<dbReference type="GO" id="GO:0070628">
    <property type="term" value="F:proteasome binding"/>
    <property type="evidence" value="ECO:0007669"/>
    <property type="project" value="TreeGrafter"/>
</dbReference>
<dbReference type="AlphaFoldDB" id="A0A834GBQ8"/>
<sequence>MDVFFEPTRGIPFALEVGYFDTISEIKQRIHKKHKIPTSKQTLILNGEPLADDLNIYQSDILDRTLLQLLVEPETPRKIQILAKMSTSKHGLKVEMNSNDTVRRLKELLINQMDGTVPINRLVLKFNGHDLKEDGGWFLHDYDISDGSEIEMGIKPSPATSSSTGSGNPSGGSRRKMRVMVRSKCGSMKVPVEVRAGDNVGVLRNEVMKLVESGGFLVPADGFFFIYKQNVMDEDRSFRWHNVGPGDTIEVFNGSVSGGL</sequence>
<comment type="caution">
    <text evidence="3">The sequence shown here is derived from an EMBL/GenBank/DDBJ whole genome shotgun (WGS) entry which is preliminary data.</text>
</comment>
<dbReference type="PANTHER" id="PTHR10621:SF38">
    <property type="entry name" value="UBIQUITIN DOMAIN-CONTAINING PROTEIN 7SL RNA1-RELATED"/>
    <property type="match status" value="1"/>
</dbReference>
<dbReference type="EMBL" id="WJXA01000010">
    <property type="protein sequence ID" value="KAF7130222.1"/>
    <property type="molecule type" value="Genomic_DNA"/>
</dbReference>
<accession>A0A834GBQ8</accession>
<protein>
    <recommendedName>
        <fullName evidence="2">Ubiquitin-like domain-containing protein</fullName>
    </recommendedName>
</protein>
<evidence type="ECO:0000313" key="4">
    <source>
        <dbReference type="Proteomes" id="UP000626092"/>
    </source>
</evidence>
<dbReference type="PROSITE" id="PS00299">
    <property type="entry name" value="UBIQUITIN_1"/>
    <property type="match status" value="1"/>
</dbReference>
<dbReference type="GO" id="GO:0043130">
    <property type="term" value="F:ubiquitin binding"/>
    <property type="evidence" value="ECO:0007669"/>
    <property type="project" value="TreeGrafter"/>
</dbReference>
<dbReference type="CDD" id="cd17039">
    <property type="entry name" value="Ubl_ubiquitin_like"/>
    <property type="match status" value="2"/>
</dbReference>
<evidence type="ECO:0000256" key="1">
    <source>
        <dbReference type="SAM" id="MobiDB-lite"/>
    </source>
</evidence>
<dbReference type="InterPro" id="IPR029071">
    <property type="entry name" value="Ubiquitin-like_domsf"/>
</dbReference>
<organism evidence="3 4">
    <name type="scientific">Rhododendron simsii</name>
    <name type="common">Sims's rhododendron</name>
    <dbReference type="NCBI Taxonomy" id="118357"/>
    <lineage>
        <taxon>Eukaryota</taxon>
        <taxon>Viridiplantae</taxon>
        <taxon>Streptophyta</taxon>
        <taxon>Embryophyta</taxon>
        <taxon>Tracheophyta</taxon>
        <taxon>Spermatophyta</taxon>
        <taxon>Magnoliopsida</taxon>
        <taxon>eudicotyledons</taxon>
        <taxon>Gunneridae</taxon>
        <taxon>Pentapetalae</taxon>
        <taxon>asterids</taxon>
        <taxon>Ericales</taxon>
        <taxon>Ericaceae</taxon>
        <taxon>Ericoideae</taxon>
        <taxon>Rhodoreae</taxon>
        <taxon>Rhododendron</taxon>
    </lineage>
</organism>
<dbReference type="GO" id="GO:0005654">
    <property type="term" value="C:nucleoplasm"/>
    <property type="evidence" value="ECO:0007669"/>
    <property type="project" value="TreeGrafter"/>
</dbReference>
<evidence type="ECO:0000259" key="2">
    <source>
        <dbReference type="PROSITE" id="PS50053"/>
    </source>
</evidence>
<dbReference type="InterPro" id="IPR019954">
    <property type="entry name" value="Ubiquitin_CS"/>
</dbReference>
<dbReference type="OrthoDB" id="419317at2759"/>
<feature type="domain" description="Ubiquitin-like" evidence="2">
    <location>
        <begin position="79"/>
        <end position="159"/>
    </location>
</feature>
<evidence type="ECO:0000313" key="3">
    <source>
        <dbReference type="EMBL" id="KAF7130222.1"/>
    </source>
</evidence>
<dbReference type="GO" id="GO:0005829">
    <property type="term" value="C:cytosol"/>
    <property type="evidence" value="ECO:0007669"/>
    <property type="project" value="TreeGrafter"/>
</dbReference>
<reference evidence="3" key="1">
    <citation type="submission" date="2019-11" db="EMBL/GenBank/DDBJ databases">
        <authorList>
            <person name="Liu Y."/>
            <person name="Hou J."/>
            <person name="Li T.-Q."/>
            <person name="Guan C.-H."/>
            <person name="Wu X."/>
            <person name="Wu H.-Z."/>
            <person name="Ling F."/>
            <person name="Zhang R."/>
            <person name="Shi X.-G."/>
            <person name="Ren J.-P."/>
            <person name="Chen E.-F."/>
            <person name="Sun J.-M."/>
        </authorList>
    </citation>
    <scope>NUCLEOTIDE SEQUENCE</scope>
    <source>
        <strain evidence="3">Adult_tree_wgs_1</strain>
        <tissue evidence="3">Leaves</tissue>
    </source>
</reference>
<feature type="region of interest" description="Disordered" evidence="1">
    <location>
        <begin position="151"/>
        <end position="176"/>
    </location>
</feature>
<dbReference type="Gene3D" id="3.10.20.90">
    <property type="entry name" value="Phosphatidylinositol 3-kinase Catalytic Subunit, Chain A, domain 1"/>
    <property type="match status" value="2"/>
</dbReference>
<feature type="compositionally biased region" description="Low complexity" evidence="1">
    <location>
        <begin position="156"/>
        <end position="167"/>
    </location>
</feature>
<feature type="domain" description="Ubiquitin-like" evidence="2">
    <location>
        <begin position="1"/>
        <end position="76"/>
    </location>
</feature>
<gene>
    <name evidence="3" type="ORF">RHSIM_Rhsim10G0183400</name>
</gene>
<name>A0A834GBQ8_RHOSS</name>
<dbReference type="GO" id="GO:0043161">
    <property type="term" value="P:proteasome-mediated ubiquitin-dependent protein catabolic process"/>
    <property type="evidence" value="ECO:0007669"/>
    <property type="project" value="TreeGrafter"/>
</dbReference>
<dbReference type="PANTHER" id="PTHR10621">
    <property type="entry name" value="UV EXCISION REPAIR PROTEIN RAD23"/>
    <property type="match status" value="1"/>
</dbReference>